<dbReference type="Gene3D" id="3.30.70.60">
    <property type="match status" value="1"/>
</dbReference>
<proteinExistence type="predicted"/>
<gene>
    <name evidence="1" type="ORF">A2108_03155</name>
</gene>
<dbReference type="EMBL" id="MGIN01000020">
    <property type="protein sequence ID" value="OGM89525.1"/>
    <property type="molecule type" value="Genomic_DNA"/>
</dbReference>
<evidence type="ECO:0000313" key="1">
    <source>
        <dbReference type="EMBL" id="OGM89525.1"/>
    </source>
</evidence>
<dbReference type="AlphaFoldDB" id="A0A1F8DNX3"/>
<organism evidence="1 2">
    <name type="scientific">Candidatus Wolfebacteria bacterium GWA1_42_9</name>
    <dbReference type="NCBI Taxonomy" id="1802553"/>
    <lineage>
        <taxon>Bacteria</taxon>
        <taxon>Candidatus Wolfeibacteriota</taxon>
    </lineage>
</organism>
<evidence type="ECO:0000313" key="2">
    <source>
        <dbReference type="Proteomes" id="UP000178303"/>
    </source>
</evidence>
<reference evidence="1 2" key="1">
    <citation type="journal article" date="2016" name="Nat. Commun.">
        <title>Thousands of microbial genomes shed light on interconnected biogeochemical processes in an aquifer system.</title>
        <authorList>
            <person name="Anantharaman K."/>
            <person name="Brown C.T."/>
            <person name="Hug L.A."/>
            <person name="Sharon I."/>
            <person name="Castelle C.J."/>
            <person name="Probst A.J."/>
            <person name="Thomas B.C."/>
            <person name="Singh A."/>
            <person name="Wilkins M.J."/>
            <person name="Karaoz U."/>
            <person name="Brodie E.L."/>
            <person name="Williams K.H."/>
            <person name="Hubbard S.S."/>
            <person name="Banfield J.F."/>
        </authorList>
    </citation>
    <scope>NUCLEOTIDE SEQUENCE [LARGE SCALE GENOMIC DNA]</scope>
</reference>
<comment type="caution">
    <text evidence="1">The sequence shown here is derived from an EMBL/GenBank/DDBJ whole genome shotgun (WGS) entry which is preliminary data.</text>
</comment>
<name>A0A1F8DNX3_9BACT</name>
<protein>
    <recommendedName>
        <fullName evidence="3">Type 4 fimbrial biogenesis protein PilO</fullName>
    </recommendedName>
</protein>
<sequence>MFILLSLALLLGAAFVYSSLIRDAYDSVAALRSELISKTDSLNRTQETLTRVQSLLNSLQNAPEVQKRAELILPNSKDIGYLASQVIGLAKINGLGLESLSTQIAPIQPSKSNIVRNVGRLKAESRLGGSYSGFKAFLRQLEDNILLLDVSDLRVESYQAKGEAPTLNYAVSITSYYQAE</sequence>
<dbReference type="Proteomes" id="UP000178303">
    <property type="component" value="Unassembled WGS sequence"/>
</dbReference>
<evidence type="ECO:0008006" key="3">
    <source>
        <dbReference type="Google" id="ProtNLM"/>
    </source>
</evidence>
<dbReference type="InterPro" id="IPR014717">
    <property type="entry name" value="Transl_elong_EF1B/ribsomal_bS6"/>
</dbReference>
<accession>A0A1F8DNX3</accession>